<gene>
    <name evidence="1" type="primary">CSN12_2</name>
    <name evidence="1" type="ORF">EV182_006144</name>
</gene>
<dbReference type="Proteomes" id="UP001145114">
    <property type="component" value="Unassembled WGS sequence"/>
</dbReference>
<organism evidence="1 2">
    <name type="scientific">Spiromyces aspiralis</name>
    <dbReference type="NCBI Taxonomy" id="68401"/>
    <lineage>
        <taxon>Eukaryota</taxon>
        <taxon>Fungi</taxon>
        <taxon>Fungi incertae sedis</taxon>
        <taxon>Zoopagomycota</taxon>
        <taxon>Kickxellomycotina</taxon>
        <taxon>Kickxellomycetes</taxon>
        <taxon>Kickxellales</taxon>
        <taxon>Kickxellaceae</taxon>
        <taxon>Spiromyces</taxon>
    </lineage>
</organism>
<proteinExistence type="predicted"/>
<protein>
    <submittedName>
        <fullName evidence="1">COP9 signalosome (CSN) subunit</fullName>
    </submittedName>
</protein>
<sequence length="185" mass="21349">MSWAAKKHTPLYRYISKLVAVQTNKDGGSLSECLCVDSKVTMKHLSAIASDFDLEKMARDRLKVPWDDVAVKHIRASDALSKRKFVEAFDHQVAMIQAFCRVASAETRWVLQTFYTSCQDLYDLAIAADEQLVRRDEKPLKLEETARIANRVFSVCINDREDNVKASRQWGTYYIANLLFKIYFR</sequence>
<name>A0ACC1HSX6_9FUNG</name>
<dbReference type="EMBL" id="JAMZIH010002428">
    <property type="protein sequence ID" value="KAJ1677449.1"/>
    <property type="molecule type" value="Genomic_DNA"/>
</dbReference>
<keyword evidence="2" id="KW-1185">Reference proteome</keyword>
<accession>A0ACC1HSX6</accession>
<comment type="caution">
    <text evidence="1">The sequence shown here is derived from an EMBL/GenBank/DDBJ whole genome shotgun (WGS) entry which is preliminary data.</text>
</comment>
<evidence type="ECO:0000313" key="1">
    <source>
        <dbReference type="EMBL" id="KAJ1677449.1"/>
    </source>
</evidence>
<reference evidence="1" key="1">
    <citation type="submission" date="2022-06" db="EMBL/GenBank/DDBJ databases">
        <title>Phylogenomic reconstructions and comparative analyses of Kickxellomycotina fungi.</title>
        <authorList>
            <person name="Reynolds N.K."/>
            <person name="Stajich J.E."/>
            <person name="Barry K."/>
            <person name="Grigoriev I.V."/>
            <person name="Crous P."/>
            <person name="Smith M.E."/>
        </authorList>
    </citation>
    <scope>NUCLEOTIDE SEQUENCE</scope>
    <source>
        <strain evidence="1">RSA 2271</strain>
    </source>
</reference>
<feature type="non-terminal residue" evidence="1">
    <location>
        <position position="185"/>
    </location>
</feature>
<evidence type="ECO:0000313" key="2">
    <source>
        <dbReference type="Proteomes" id="UP001145114"/>
    </source>
</evidence>